<comment type="caution">
    <text evidence="3">The sequence shown here is derived from an EMBL/GenBank/DDBJ whole genome shotgun (WGS) entry which is preliminary data.</text>
</comment>
<dbReference type="EMBL" id="JAXCEH010000068">
    <property type="protein sequence ID" value="MFA1559452.1"/>
    <property type="molecule type" value="Genomic_DNA"/>
</dbReference>
<evidence type="ECO:0000259" key="2">
    <source>
        <dbReference type="Pfam" id="PF00109"/>
    </source>
</evidence>
<feature type="non-terminal residue" evidence="3">
    <location>
        <position position="77"/>
    </location>
</feature>
<evidence type="ECO:0000256" key="1">
    <source>
        <dbReference type="ARBA" id="ARBA00022679"/>
    </source>
</evidence>
<reference evidence="3 4" key="1">
    <citation type="submission" date="2023-11" db="EMBL/GenBank/DDBJ databases">
        <title>Actinomadura monticuli sp. nov., isolated from volcanic ash.</title>
        <authorList>
            <person name="Lee S.D."/>
            <person name="Yang H."/>
            <person name="Kim I.S."/>
        </authorList>
    </citation>
    <scope>NUCLEOTIDE SEQUENCE [LARGE SCALE GENOMIC DNA]</scope>
    <source>
        <strain evidence="3 4">DSM 45346</strain>
    </source>
</reference>
<dbReference type="Gene3D" id="3.40.47.10">
    <property type="match status" value="1"/>
</dbReference>
<dbReference type="InterPro" id="IPR050091">
    <property type="entry name" value="PKS_NRPS_Biosynth_Enz"/>
</dbReference>
<dbReference type="RefSeq" id="WP_371946469.1">
    <property type="nucleotide sequence ID" value="NZ_JAXCEH010000068.1"/>
</dbReference>
<dbReference type="Proteomes" id="UP001569904">
    <property type="component" value="Unassembled WGS sequence"/>
</dbReference>
<feature type="domain" description="Beta-ketoacyl synthase-like N-terminal" evidence="2">
    <location>
        <begin position="34"/>
        <end position="76"/>
    </location>
</feature>
<organism evidence="3 4">
    <name type="scientific">Actinomadura chokoriensis</name>
    <dbReference type="NCBI Taxonomy" id="454156"/>
    <lineage>
        <taxon>Bacteria</taxon>
        <taxon>Bacillati</taxon>
        <taxon>Actinomycetota</taxon>
        <taxon>Actinomycetes</taxon>
        <taxon>Streptosporangiales</taxon>
        <taxon>Thermomonosporaceae</taxon>
        <taxon>Actinomadura</taxon>
    </lineage>
</organism>
<dbReference type="InterPro" id="IPR016039">
    <property type="entry name" value="Thiolase-like"/>
</dbReference>
<keyword evidence="4" id="KW-1185">Reference proteome</keyword>
<sequence>MNKEEELFEYLRRVADDLRKTRYRLRVLEEKERESIAIVGMSCRFPGGVGSPEELWDLVAAGGDAVAGFPMDRGWDV</sequence>
<dbReference type="PANTHER" id="PTHR43775">
    <property type="entry name" value="FATTY ACID SYNTHASE"/>
    <property type="match status" value="1"/>
</dbReference>
<dbReference type="SUPFAM" id="SSF53901">
    <property type="entry name" value="Thiolase-like"/>
    <property type="match status" value="1"/>
</dbReference>
<dbReference type="Pfam" id="PF00109">
    <property type="entry name" value="ketoacyl-synt"/>
    <property type="match status" value="1"/>
</dbReference>
<dbReference type="InterPro" id="IPR014030">
    <property type="entry name" value="Ketoacyl_synth_N"/>
</dbReference>
<evidence type="ECO:0000313" key="4">
    <source>
        <dbReference type="Proteomes" id="UP001569904"/>
    </source>
</evidence>
<evidence type="ECO:0000313" key="3">
    <source>
        <dbReference type="EMBL" id="MFA1559452.1"/>
    </source>
</evidence>
<accession>A0ABV4RDC2</accession>
<name>A0ABV4RDC2_9ACTN</name>
<proteinExistence type="predicted"/>
<protein>
    <submittedName>
        <fullName evidence="3">Beta-ketoacyl synthase N-terminal-like domain-containing protein</fullName>
    </submittedName>
</protein>
<dbReference type="PANTHER" id="PTHR43775:SF51">
    <property type="entry name" value="INACTIVE PHENOLPHTHIOCEROL SYNTHESIS POLYKETIDE SYNTHASE TYPE I PKS1-RELATED"/>
    <property type="match status" value="1"/>
</dbReference>
<keyword evidence="1" id="KW-0808">Transferase</keyword>
<gene>
    <name evidence="3" type="ORF">SM436_37690</name>
</gene>